<dbReference type="EMBL" id="MDYQ01000246">
    <property type="protein sequence ID" value="PRP78018.1"/>
    <property type="molecule type" value="Genomic_DNA"/>
</dbReference>
<accession>A0A2P6N226</accession>
<protein>
    <submittedName>
        <fullName evidence="2">Uncharacterized protein</fullName>
    </submittedName>
</protein>
<evidence type="ECO:0000313" key="3">
    <source>
        <dbReference type="Proteomes" id="UP000241769"/>
    </source>
</evidence>
<feature type="signal peptide" evidence="1">
    <location>
        <begin position="1"/>
        <end position="19"/>
    </location>
</feature>
<dbReference type="Proteomes" id="UP000241769">
    <property type="component" value="Unassembled WGS sequence"/>
</dbReference>
<name>A0A2P6N226_9EUKA</name>
<gene>
    <name evidence="2" type="ORF">PROFUN_14056</name>
</gene>
<dbReference type="InParanoid" id="A0A2P6N226"/>
<keyword evidence="3" id="KW-1185">Reference proteome</keyword>
<evidence type="ECO:0000256" key="1">
    <source>
        <dbReference type="SAM" id="SignalP"/>
    </source>
</evidence>
<reference evidence="2 3" key="1">
    <citation type="journal article" date="2018" name="Genome Biol. Evol.">
        <title>Multiple Roots of Fruiting Body Formation in Amoebozoa.</title>
        <authorList>
            <person name="Hillmann F."/>
            <person name="Forbes G."/>
            <person name="Novohradska S."/>
            <person name="Ferling I."/>
            <person name="Riege K."/>
            <person name="Groth M."/>
            <person name="Westermann M."/>
            <person name="Marz M."/>
            <person name="Spaller T."/>
            <person name="Winckler T."/>
            <person name="Schaap P."/>
            <person name="Glockner G."/>
        </authorList>
    </citation>
    <scope>NUCLEOTIDE SEQUENCE [LARGE SCALE GENOMIC DNA]</scope>
    <source>
        <strain evidence="2 3">Jena</strain>
    </source>
</reference>
<organism evidence="2 3">
    <name type="scientific">Planoprotostelium fungivorum</name>
    <dbReference type="NCBI Taxonomy" id="1890364"/>
    <lineage>
        <taxon>Eukaryota</taxon>
        <taxon>Amoebozoa</taxon>
        <taxon>Evosea</taxon>
        <taxon>Variosea</taxon>
        <taxon>Cavosteliida</taxon>
        <taxon>Cavosteliaceae</taxon>
        <taxon>Planoprotostelium</taxon>
    </lineage>
</organism>
<proteinExistence type="predicted"/>
<feature type="chain" id="PRO_5015110163" evidence="1">
    <location>
        <begin position="20"/>
        <end position="205"/>
    </location>
</feature>
<evidence type="ECO:0000313" key="2">
    <source>
        <dbReference type="EMBL" id="PRP78018.1"/>
    </source>
</evidence>
<comment type="caution">
    <text evidence="2">The sequence shown here is derived from an EMBL/GenBank/DDBJ whole genome shotgun (WGS) entry which is preliminary data.</text>
</comment>
<sequence>MKIALIVLALLICGVPAPGVPFFHPLLADYYTAKFTITFSAGVGSKSSVREHDILCNRSYWQGIISSNAATTGMQMTKGDLNGTVVFEDIKSGKLVSHTYQNDKCTSGTPLEGFSSLNIVHDLRKKADPVGICSSPSGRFHLPRPGWSWTMQHPLWGNISLCTDLTSMKFYDMTANSEQYGKLYLYVDEWITETTDALLKNPCEN</sequence>
<dbReference type="AlphaFoldDB" id="A0A2P6N226"/>
<keyword evidence="1" id="KW-0732">Signal</keyword>